<evidence type="ECO:0000313" key="2">
    <source>
        <dbReference type="Proteomes" id="UP000054166"/>
    </source>
</evidence>
<organism evidence="1 2">
    <name type="scientific">Piloderma croceum (strain F 1598)</name>
    <dbReference type="NCBI Taxonomy" id="765440"/>
    <lineage>
        <taxon>Eukaryota</taxon>
        <taxon>Fungi</taxon>
        <taxon>Dikarya</taxon>
        <taxon>Basidiomycota</taxon>
        <taxon>Agaricomycotina</taxon>
        <taxon>Agaricomycetes</taxon>
        <taxon>Agaricomycetidae</taxon>
        <taxon>Atheliales</taxon>
        <taxon>Atheliaceae</taxon>
        <taxon>Piloderma</taxon>
    </lineage>
</organism>
<evidence type="ECO:0000313" key="1">
    <source>
        <dbReference type="EMBL" id="KIM73643.1"/>
    </source>
</evidence>
<dbReference type="InParanoid" id="A0A0C3AIJ9"/>
<dbReference type="HOGENOM" id="CLU_059618_0_0_1"/>
<dbReference type="EMBL" id="KN833077">
    <property type="protein sequence ID" value="KIM73643.1"/>
    <property type="molecule type" value="Genomic_DNA"/>
</dbReference>
<protein>
    <recommendedName>
        <fullName evidence="3">Clp1-like protein</fullName>
    </recommendedName>
</protein>
<dbReference type="OrthoDB" id="2570975at2759"/>
<reference evidence="1 2" key="1">
    <citation type="submission" date="2014-04" db="EMBL/GenBank/DDBJ databases">
        <authorList>
            <consortium name="DOE Joint Genome Institute"/>
            <person name="Kuo A."/>
            <person name="Tarkka M."/>
            <person name="Buscot F."/>
            <person name="Kohler A."/>
            <person name="Nagy L.G."/>
            <person name="Floudas D."/>
            <person name="Copeland A."/>
            <person name="Barry K.W."/>
            <person name="Cichocki N."/>
            <person name="Veneault-Fourrey C."/>
            <person name="LaButti K."/>
            <person name="Lindquist E.A."/>
            <person name="Lipzen A."/>
            <person name="Lundell T."/>
            <person name="Morin E."/>
            <person name="Murat C."/>
            <person name="Sun H."/>
            <person name="Tunlid A."/>
            <person name="Henrissat B."/>
            <person name="Grigoriev I.V."/>
            <person name="Hibbett D.S."/>
            <person name="Martin F."/>
            <person name="Nordberg H.P."/>
            <person name="Cantor M.N."/>
            <person name="Hua S.X."/>
        </authorList>
    </citation>
    <scope>NUCLEOTIDE SEQUENCE [LARGE SCALE GENOMIC DNA]</scope>
    <source>
        <strain evidence="1 2">F 1598</strain>
    </source>
</reference>
<reference evidence="2" key="2">
    <citation type="submission" date="2015-01" db="EMBL/GenBank/DDBJ databases">
        <title>Evolutionary Origins and Diversification of the Mycorrhizal Mutualists.</title>
        <authorList>
            <consortium name="DOE Joint Genome Institute"/>
            <consortium name="Mycorrhizal Genomics Consortium"/>
            <person name="Kohler A."/>
            <person name="Kuo A."/>
            <person name="Nagy L.G."/>
            <person name="Floudas D."/>
            <person name="Copeland A."/>
            <person name="Barry K.W."/>
            <person name="Cichocki N."/>
            <person name="Veneault-Fourrey C."/>
            <person name="LaButti K."/>
            <person name="Lindquist E.A."/>
            <person name="Lipzen A."/>
            <person name="Lundell T."/>
            <person name="Morin E."/>
            <person name="Murat C."/>
            <person name="Riley R."/>
            <person name="Ohm R."/>
            <person name="Sun H."/>
            <person name="Tunlid A."/>
            <person name="Henrissat B."/>
            <person name="Grigoriev I.V."/>
            <person name="Hibbett D.S."/>
            <person name="Martin F."/>
        </authorList>
    </citation>
    <scope>NUCLEOTIDE SEQUENCE [LARGE SCALE GENOMIC DNA]</scope>
    <source>
        <strain evidence="2">F 1598</strain>
    </source>
</reference>
<keyword evidence="2" id="KW-1185">Reference proteome</keyword>
<dbReference type="AlphaFoldDB" id="A0A0C3AIJ9"/>
<name>A0A0C3AIJ9_PILCF</name>
<sequence length="339" mass="37416">MAQTAAPRVSPSYGHDLEKWRDRMACISNLTRKHGVPENTVLHVDPEQANRRNKHLRTESAVTDATVDDTEVEDAKIAVAGSKTPITLPRYLFRPIPREVAMETIVAVDPEFEAVPLPYIRERLESMGPAMLRVLSSVEATPVRNSLPKELPIMVNDLSSDMPTHMLAVYSRQSAASPNSTRRVTLFPIHNIVMALHCAHLPTLPKSTASEPDSVGQMTLPVIPLCIPSPETFSQLSAYLYTRNCSQLLVSLLPTRMLTPASILSLDHILDVDSPELQQYSEELRATYTPHALLMHAMTINGLWRNACALGVFDDQLWEVLDLAWDAVLGALGAAEATS</sequence>
<accession>A0A0C3AIJ9</accession>
<gene>
    <name evidence="1" type="ORF">PILCRDRAFT_92958</name>
</gene>
<dbReference type="Proteomes" id="UP000054166">
    <property type="component" value="Unassembled WGS sequence"/>
</dbReference>
<proteinExistence type="predicted"/>
<evidence type="ECO:0008006" key="3">
    <source>
        <dbReference type="Google" id="ProtNLM"/>
    </source>
</evidence>